<organism evidence="1">
    <name type="scientific">Cryptosporidium parvum</name>
    <dbReference type="NCBI Taxonomy" id="5807"/>
    <lineage>
        <taxon>Eukaryota</taxon>
        <taxon>Sar</taxon>
        <taxon>Alveolata</taxon>
        <taxon>Apicomplexa</taxon>
        <taxon>Conoidasida</taxon>
        <taxon>Coccidia</taxon>
        <taxon>Eucoccidiorida</taxon>
        <taxon>Eimeriorina</taxon>
        <taxon>Cryptosporidiidae</taxon>
        <taxon>Cryptosporidium</taxon>
    </lineage>
</organism>
<sequence length="107" mass="12125">MNSKLLFSKCDKFSLNIVNNAFGESKSNTELYTKCPCASLIAFSLFFSNNSSFARIFNPKTAPWYPSSKFCLLRIDFIKSCSSFIESDIPTIIPPLLMLWPVYISSE</sequence>
<reference evidence="1" key="1">
    <citation type="submission" date="2011-02" db="EMBL/GenBank/DDBJ databases">
        <title>Construction and analysis of full-length cDNA library of Cryptosporidium parvum.</title>
        <authorList>
            <person name="Yamagishi J."/>
            <person name="Wakaguri H."/>
            <person name="Sugano S."/>
            <person name="Kawano S."/>
            <person name="Fujisaki K."/>
            <person name="Sugimoto C."/>
            <person name="Watanabe J."/>
            <person name="Suzuki Y."/>
            <person name="Kimata I."/>
            <person name="Xuan X."/>
        </authorList>
    </citation>
    <scope>NUCLEOTIDE SEQUENCE</scope>
    <source>
        <strain evidence="1">HNJ-1</strain>
    </source>
</reference>
<dbReference type="EMBL" id="FX115627">
    <property type="protein sequence ID" value="BAJ77730.1"/>
    <property type="molecule type" value="mRNA"/>
</dbReference>
<dbReference type="AlphaFoldDB" id="F0X559"/>
<proteinExistence type="evidence at transcript level"/>
<name>F0X559_CRYPV</name>
<accession>F0X559</accession>
<evidence type="ECO:0000313" key="1">
    <source>
        <dbReference type="EMBL" id="BAJ77730.1"/>
    </source>
</evidence>
<protein>
    <submittedName>
        <fullName evidence="1">Uncharacterized protein</fullName>
    </submittedName>
</protein>